<dbReference type="EC" id="3.5.1.5" evidence="5"/>
<dbReference type="Pfam" id="PF00699">
    <property type="entry name" value="Urease_beta"/>
    <property type="match status" value="1"/>
</dbReference>
<keyword evidence="2 5" id="KW-0963">Cytoplasm</keyword>
<dbReference type="InterPro" id="IPR002026">
    <property type="entry name" value="Urease_gamma/gamma-beta_su"/>
</dbReference>
<dbReference type="Gene3D" id="2.10.150.10">
    <property type="entry name" value="Urease, beta subunit"/>
    <property type="match status" value="1"/>
</dbReference>
<keyword evidence="7" id="KW-1185">Reference proteome</keyword>
<dbReference type="InterPro" id="IPR012010">
    <property type="entry name" value="Urease_gamma"/>
</dbReference>
<dbReference type="NCBIfam" id="NF009682">
    <property type="entry name" value="PRK13203.1"/>
    <property type="match status" value="1"/>
</dbReference>
<dbReference type="Proteomes" id="UP001597079">
    <property type="component" value="Unassembled WGS sequence"/>
</dbReference>
<dbReference type="PANTHER" id="PTHR33569">
    <property type="entry name" value="UREASE"/>
    <property type="match status" value="1"/>
</dbReference>
<dbReference type="InterPro" id="IPR036461">
    <property type="entry name" value="Urease_betasu_sf"/>
</dbReference>
<organism evidence="6 7">
    <name type="scientific">Alicyclobacillus fodiniaquatilis</name>
    <dbReference type="NCBI Taxonomy" id="1661150"/>
    <lineage>
        <taxon>Bacteria</taxon>
        <taxon>Bacillati</taxon>
        <taxon>Bacillota</taxon>
        <taxon>Bacilli</taxon>
        <taxon>Bacillales</taxon>
        <taxon>Alicyclobacillaceae</taxon>
        <taxon>Alicyclobacillus</taxon>
    </lineage>
</organism>
<gene>
    <name evidence="5 6" type="primary">ureA</name>
    <name evidence="6" type="ORF">ACFSB2_11670</name>
</gene>
<evidence type="ECO:0000256" key="3">
    <source>
        <dbReference type="ARBA" id="ARBA00022801"/>
    </source>
</evidence>
<comment type="similarity">
    <text evidence="5">Belongs to the urease gamma subunit family.</text>
</comment>
<comment type="subunit">
    <text evidence="5">Heterotrimer of UreA (gamma), UreB (beta) and UreC (alpha) subunits. Three heterotrimers associate to form the active enzyme.</text>
</comment>
<reference evidence="7" key="1">
    <citation type="journal article" date="2019" name="Int. J. Syst. Evol. Microbiol.">
        <title>The Global Catalogue of Microorganisms (GCM) 10K type strain sequencing project: providing services to taxonomists for standard genome sequencing and annotation.</title>
        <authorList>
            <consortium name="The Broad Institute Genomics Platform"/>
            <consortium name="The Broad Institute Genome Sequencing Center for Infectious Disease"/>
            <person name="Wu L."/>
            <person name="Ma J."/>
        </authorList>
    </citation>
    <scope>NUCLEOTIDE SEQUENCE [LARGE SCALE GENOMIC DNA]</scope>
    <source>
        <strain evidence="7">CGMCC 1.12286</strain>
    </source>
</reference>
<comment type="caution">
    <text evidence="6">The sequence shown here is derived from an EMBL/GenBank/DDBJ whole genome shotgun (WGS) entry which is preliminary data.</text>
</comment>
<evidence type="ECO:0000256" key="4">
    <source>
        <dbReference type="ARBA" id="ARBA00047778"/>
    </source>
</evidence>
<evidence type="ECO:0000313" key="6">
    <source>
        <dbReference type="EMBL" id="MFD1675354.1"/>
    </source>
</evidence>
<accession>A0ABW4JHU5</accession>
<dbReference type="CDD" id="cd00407">
    <property type="entry name" value="Urease_beta"/>
    <property type="match status" value="1"/>
</dbReference>
<dbReference type="InterPro" id="IPR036463">
    <property type="entry name" value="Urease_gamma_sf"/>
</dbReference>
<evidence type="ECO:0000256" key="5">
    <source>
        <dbReference type="HAMAP-Rule" id="MF_00739"/>
    </source>
</evidence>
<name>A0ABW4JHU5_9BACL</name>
<dbReference type="PIRSF" id="PIRSF001225">
    <property type="entry name" value="Urease_gammabeta"/>
    <property type="match status" value="1"/>
</dbReference>
<dbReference type="SUPFAM" id="SSF54111">
    <property type="entry name" value="Urease, gamma-subunit"/>
    <property type="match status" value="1"/>
</dbReference>
<proteinExistence type="inferred from homology"/>
<dbReference type="NCBIfam" id="NF009671">
    <property type="entry name" value="PRK13192.1"/>
    <property type="match status" value="1"/>
</dbReference>
<protein>
    <recommendedName>
        <fullName evidence="5">Urease subunit gamma</fullName>
        <ecNumber evidence="5">3.5.1.5</ecNumber>
    </recommendedName>
    <alternativeName>
        <fullName evidence="5">Urea amidohydrolase subunit gamma</fullName>
    </alternativeName>
</protein>
<dbReference type="NCBIfam" id="TIGR00193">
    <property type="entry name" value="urease_gam"/>
    <property type="match status" value="1"/>
</dbReference>
<dbReference type="Gene3D" id="3.30.280.10">
    <property type="entry name" value="Urease, gamma-like subunit"/>
    <property type="match status" value="1"/>
</dbReference>
<evidence type="ECO:0000256" key="1">
    <source>
        <dbReference type="ARBA" id="ARBA00004897"/>
    </source>
</evidence>
<keyword evidence="3 5" id="KW-0378">Hydrolase</keyword>
<dbReference type="InterPro" id="IPR002019">
    <property type="entry name" value="Urease_beta-like"/>
</dbReference>
<dbReference type="InterPro" id="IPR050069">
    <property type="entry name" value="Urease_subunit"/>
</dbReference>
<evidence type="ECO:0000313" key="7">
    <source>
        <dbReference type="Proteomes" id="UP001597079"/>
    </source>
</evidence>
<comment type="subcellular location">
    <subcellularLocation>
        <location evidence="5">Cytoplasm</location>
    </subcellularLocation>
</comment>
<dbReference type="EMBL" id="JBHUCX010000028">
    <property type="protein sequence ID" value="MFD1675354.1"/>
    <property type="molecule type" value="Genomic_DNA"/>
</dbReference>
<dbReference type="NCBIfam" id="NF009712">
    <property type="entry name" value="PRK13241.1"/>
    <property type="match status" value="1"/>
</dbReference>
<dbReference type="SUPFAM" id="SSF51278">
    <property type="entry name" value="Urease, beta-subunit"/>
    <property type="match status" value="1"/>
</dbReference>
<dbReference type="InterPro" id="IPR008223">
    <property type="entry name" value="Urease_gamma-beta_su"/>
</dbReference>
<dbReference type="Pfam" id="PF00547">
    <property type="entry name" value="Urease_gamma"/>
    <property type="match status" value="1"/>
</dbReference>
<sequence length="214" mass="23601">MHLTMQERDKLLIFVAAELARKRLERGLKLNYPEAVALLSSYIAEEARAGKTVAELMEAARHVLSADDVMPGVAAMIHEVQVEATFPDGTKLVTVHTPIRSGVSEWTPGETLLDESDTQGIALVPKRDRTVRLVRNTGDRPIQVGSHYHFYEVNHALAFKREGTKGYRLDVPSGTAIRFEPGVELEVSLVKFGGEQQIYGFRGEVNGGMGDAED</sequence>
<dbReference type="HAMAP" id="MF_00739">
    <property type="entry name" value="Urease_gamma"/>
    <property type="match status" value="1"/>
</dbReference>
<dbReference type="NCBIfam" id="TIGR00192">
    <property type="entry name" value="urease_beta"/>
    <property type="match status" value="1"/>
</dbReference>
<comment type="catalytic activity">
    <reaction evidence="4 5">
        <text>urea + 2 H2O + H(+) = hydrogencarbonate + 2 NH4(+)</text>
        <dbReference type="Rhea" id="RHEA:20557"/>
        <dbReference type="ChEBI" id="CHEBI:15377"/>
        <dbReference type="ChEBI" id="CHEBI:15378"/>
        <dbReference type="ChEBI" id="CHEBI:16199"/>
        <dbReference type="ChEBI" id="CHEBI:17544"/>
        <dbReference type="ChEBI" id="CHEBI:28938"/>
        <dbReference type="EC" id="3.5.1.5"/>
    </reaction>
</comment>
<dbReference type="PANTHER" id="PTHR33569:SF1">
    <property type="entry name" value="UREASE"/>
    <property type="match status" value="1"/>
</dbReference>
<dbReference type="CDD" id="cd00390">
    <property type="entry name" value="Urease_gamma"/>
    <property type="match status" value="1"/>
</dbReference>
<comment type="pathway">
    <text evidence="1 5">Nitrogen metabolism; urea degradation; CO(2) and NH(3) from urea (urease route): step 1/1.</text>
</comment>
<evidence type="ECO:0000256" key="2">
    <source>
        <dbReference type="ARBA" id="ARBA00022490"/>
    </source>
</evidence>
<dbReference type="GO" id="GO:0009039">
    <property type="term" value="F:urease activity"/>
    <property type="evidence" value="ECO:0007669"/>
    <property type="project" value="UniProtKB-EC"/>
</dbReference>
<dbReference type="RefSeq" id="WP_377943227.1">
    <property type="nucleotide sequence ID" value="NZ_JBHUCX010000028.1"/>
</dbReference>